<dbReference type="AlphaFoldDB" id="A0AAD1RZK2"/>
<dbReference type="InterPro" id="IPR036691">
    <property type="entry name" value="Endo/exonu/phosph_ase_sf"/>
</dbReference>
<dbReference type="SUPFAM" id="SSF56219">
    <property type="entry name" value="DNase I-like"/>
    <property type="match status" value="1"/>
</dbReference>
<dbReference type="PANTHER" id="PTHR19446">
    <property type="entry name" value="REVERSE TRANSCRIPTASES"/>
    <property type="match status" value="1"/>
</dbReference>
<keyword evidence="3" id="KW-1185">Reference proteome</keyword>
<feature type="compositionally biased region" description="Polar residues" evidence="1">
    <location>
        <begin position="57"/>
        <end position="68"/>
    </location>
</feature>
<reference evidence="2" key="1">
    <citation type="submission" date="2022-03" db="EMBL/GenBank/DDBJ databases">
        <authorList>
            <person name="Alioto T."/>
            <person name="Alioto T."/>
            <person name="Gomez Garrido J."/>
        </authorList>
    </citation>
    <scope>NUCLEOTIDE SEQUENCE</scope>
</reference>
<dbReference type="EMBL" id="OW240915">
    <property type="protein sequence ID" value="CAH2282147.1"/>
    <property type="molecule type" value="Genomic_DNA"/>
</dbReference>
<evidence type="ECO:0008006" key="4">
    <source>
        <dbReference type="Google" id="ProtNLM"/>
    </source>
</evidence>
<evidence type="ECO:0000313" key="3">
    <source>
        <dbReference type="Proteomes" id="UP001295444"/>
    </source>
</evidence>
<dbReference type="Gene3D" id="3.60.10.10">
    <property type="entry name" value="Endonuclease/exonuclease/phosphatase"/>
    <property type="match status" value="1"/>
</dbReference>
<feature type="region of interest" description="Disordered" evidence="1">
    <location>
        <begin position="1"/>
        <end position="68"/>
    </location>
</feature>
<name>A0AAD1RZK2_PELCU</name>
<feature type="region of interest" description="Disordered" evidence="1">
    <location>
        <begin position="82"/>
        <end position="118"/>
    </location>
</feature>
<sequence>MALRNMAAPPASRPAGSTQATGTHRAYLLDPQSPDSELQGTEYPREADTTAPRPMQTPYSSGPFTGNPLQRRIRTLTKKQGLPHCGLQQPHLRETGGSGDTLGGKTPIPRNRQTGRPPQERYLFLKGEIQDRKYTFATLYVPNSNQAQHIRRALSKLSSFTEGILMLGSDFNVPLHPLLDSSMGHSRVLQGALRNIQTSLRSLRLVDCWRATHPTDKEYTHYLAPHKRYARLDYLFMQQEILTRLQSAEIEAALWSDHSPVTMAVDSPLLQPATRTWRLQDSLLLDAGIREKVSEELNAYFDLNATGELTDPTNWEAHKSVVQGILIRLTAKKRKVSRQQIADLIDKITSLESQHKRSQLVSTHAALLEACRLLRDHIARTHYRTIQRSKAFFYQHANKGGKLLAKMLKGPQPLAQVHKL</sequence>
<evidence type="ECO:0000256" key="1">
    <source>
        <dbReference type="SAM" id="MobiDB-lite"/>
    </source>
</evidence>
<organism evidence="2 3">
    <name type="scientific">Pelobates cultripes</name>
    <name type="common">Western spadefoot toad</name>
    <dbReference type="NCBI Taxonomy" id="61616"/>
    <lineage>
        <taxon>Eukaryota</taxon>
        <taxon>Metazoa</taxon>
        <taxon>Chordata</taxon>
        <taxon>Craniata</taxon>
        <taxon>Vertebrata</taxon>
        <taxon>Euteleostomi</taxon>
        <taxon>Amphibia</taxon>
        <taxon>Batrachia</taxon>
        <taxon>Anura</taxon>
        <taxon>Pelobatoidea</taxon>
        <taxon>Pelobatidae</taxon>
        <taxon>Pelobates</taxon>
    </lineage>
</organism>
<evidence type="ECO:0000313" key="2">
    <source>
        <dbReference type="EMBL" id="CAH2282147.1"/>
    </source>
</evidence>
<dbReference type="Proteomes" id="UP001295444">
    <property type="component" value="Chromosome 04"/>
</dbReference>
<accession>A0AAD1RZK2</accession>
<protein>
    <recommendedName>
        <fullName evidence="4">Endonuclease/exonuclease/phosphatase domain-containing protein</fullName>
    </recommendedName>
</protein>
<proteinExistence type="predicted"/>
<gene>
    <name evidence="2" type="ORF">PECUL_23A003470</name>
</gene>